<evidence type="ECO:0000313" key="3">
    <source>
        <dbReference type="Proteomes" id="UP000316852"/>
    </source>
</evidence>
<dbReference type="Pfam" id="PF07995">
    <property type="entry name" value="GSDH"/>
    <property type="match status" value="1"/>
</dbReference>
<proteinExistence type="predicted"/>
<evidence type="ECO:0000313" key="2">
    <source>
        <dbReference type="EMBL" id="TMQ59220.1"/>
    </source>
</evidence>
<organism evidence="2 3">
    <name type="scientific">Eiseniibacteriota bacterium</name>
    <dbReference type="NCBI Taxonomy" id="2212470"/>
    <lineage>
        <taxon>Bacteria</taxon>
        <taxon>Candidatus Eiseniibacteriota</taxon>
    </lineage>
</organism>
<name>A0A538T6F9_UNCEI</name>
<evidence type="ECO:0000259" key="1">
    <source>
        <dbReference type="Pfam" id="PF07995"/>
    </source>
</evidence>
<dbReference type="InterPro" id="IPR011041">
    <property type="entry name" value="Quinoprot_gluc/sorb_DH_b-prop"/>
</dbReference>
<dbReference type="Proteomes" id="UP000316852">
    <property type="component" value="Unassembled WGS sequence"/>
</dbReference>
<dbReference type="PANTHER" id="PTHR19328">
    <property type="entry name" value="HEDGEHOG-INTERACTING PROTEIN"/>
    <property type="match status" value="1"/>
</dbReference>
<dbReference type="AlphaFoldDB" id="A0A538T6F9"/>
<dbReference type="EMBL" id="VBOW01000024">
    <property type="protein sequence ID" value="TMQ59220.1"/>
    <property type="molecule type" value="Genomic_DNA"/>
</dbReference>
<reference evidence="2 3" key="1">
    <citation type="journal article" date="2019" name="Nat. Microbiol.">
        <title>Mediterranean grassland soil C-N compound turnover is dependent on rainfall and depth, and is mediated by genomically divergent microorganisms.</title>
        <authorList>
            <person name="Diamond S."/>
            <person name="Andeer P.F."/>
            <person name="Li Z."/>
            <person name="Crits-Christoph A."/>
            <person name="Burstein D."/>
            <person name="Anantharaman K."/>
            <person name="Lane K.R."/>
            <person name="Thomas B.C."/>
            <person name="Pan C."/>
            <person name="Northen T.R."/>
            <person name="Banfield J.F."/>
        </authorList>
    </citation>
    <scope>NUCLEOTIDE SEQUENCE [LARGE SCALE GENOMIC DNA]</scope>
    <source>
        <strain evidence="2">WS_6</strain>
    </source>
</reference>
<comment type="caution">
    <text evidence="2">The sequence shown here is derived from an EMBL/GenBank/DDBJ whole genome shotgun (WGS) entry which is preliminary data.</text>
</comment>
<dbReference type="InterPro" id="IPR012938">
    <property type="entry name" value="Glc/Sorbosone_DH"/>
</dbReference>
<protein>
    <submittedName>
        <fullName evidence="2">PQQ-dependent sugar dehydrogenase</fullName>
    </submittedName>
</protein>
<dbReference type="PANTHER" id="PTHR19328:SF75">
    <property type="entry name" value="ALDOSE SUGAR DEHYDROGENASE YLII"/>
    <property type="match status" value="1"/>
</dbReference>
<sequence>MVTAPRVAQRRVARPHRVLLLSLIVLVASCGGKRQTSVPGPPANGGAPIQALLVVAGLSGPLGLETAPGDSTRLFIVEKPGTIQILRNGALDPRPFLDISSRVSNGSEQGLLGLAFHPQYAANGKFYVDYTDRAGDTHVVEFLVSANPDSASATEREILFVDQPASNHNGGQITFGPDGFLYVALGDGGGAGDTYQNGQNLGSLLAKILRLDVDSGSPYSIPADNPFVGRTGARGETWDYGLRNPWRFSFDRHTGDLYIADVGQNLWEEVDYEPHRAGGKNYGWSIMEGLHCFARPNCNPTGLVRPVVEYPHRDGCSITGGYVYRGREIPELDGVYFYGDYCTGIIRSFRIDRGTASGQADWTSALRTQAGGPMAGLSSFGQDARGELYMVLLSGEVYRIARK</sequence>
<accession>A0A538T6F9</accession>
<dbReference type="Gene3D" id="2.120.10.30">
    <property type="entry name" value="TolB, C-terminal domain"/>
    <property type="match status" value="1"/>
</dbReference>
<dbReference type="PROSITE" id="PS51257">
    <property type="entry name" value="PROKAR_LIPOPROTEIN"/>
    <property type="match status" value="1"/>
</dbReference>
<dbReference type="SUPFAM" id="SSF50952">
    <property type="entry name" value="Soluble quinoprotein glucose dehydrogenase"/>
    <property type="match status" value="1"/>
</dbReference>
<dbReference type="InterPro" id="IPR011042">
    <property type="entry name" value="6-blade_b-propeller_TolB-like"/>
</dbReference>
<feature type="domain" description="Glucose/Sorbosone dehydrogenase" evidence="1">
    <location>
        <begin position="60"/>
        <end position="358"/>
    </location>
</feature>
<gene>
    <name evidence="2" type="ORF">E6K76_05580</name>
</gene>